<evidence type="ECO:0000259" key="1">
    <source>
        <dbReference type="Pfam" id="PF14620"/>
    </source>
</evidence>
<keyword evidence="4" id="KW-1185">Reference proteome</keyword>
<dbReference type="OrthoDB" id="2372097at2"/>
<dbReference type="EMBL" id="QKZI01000001">
    <property type="protein sequence ID" value="PZX07722.1"/>
    <property type="molecule type" value="Genomic_DNA"/>
</dbReference>
<organism evidence="3 4">
    <name type="scientific">Psychrobacillus insolitus</name>
    <dbReference type="NCBI Taxonomy" id="1461"/>
    <lineage>
        <taxon>Bacteria</taxon>
        <taxon>Bacillati</taxon>
        <taxon>Bacillota</taxon>
        <taxon>Bacilli</taxon>
        <taxon>Bacillales</taxon>
        <taxon>Bacillaceae</taxon>
        <taxon>Psychrobacillus</taxon>
    </lineage>
</organism>
<reference evidence="3 4" key="1">
    <citation type="submission" date="2018-06" db="EMBL/GenBank/DDBJ databases">
        <title>Genomic Encyclopedia of Type Strains, Phase IV (KMG-IV): sequencing the most valuable type-strain genomes for metagenomic binning, comparative biology and taxonomic classification.</title>
        <authorList>
            <person name="Goeker M."/>
        </authorList>
    </citation>
    <scope>NUCLEOTIDE SEQUENCE [LARGE SCALE GENOMIC DNA]</scope>
    <source>
        <strain evidence="3 4">DSM 5</strain>
    </source>
</reference>
<evidence type="ECO:0000259" key="2">
    <source>
        <dbReference type="Pfam" id="PF20769"/>
    </source>
</evidence>
<feature type="domain" description="Sporulation protein YpeB N-terminal" evidence="2">
    <location>
        <begin position="26"/>
        <end position="115"/>
    </location>
</feature>
<dbReference type="InterPro" id="IPR014239">
    <property type="entry name" value="YpeB_PepSY1-2"/>
</dbReference>
<dbReference type="GO" id="GO:0009847">
    <property type="term" value="P:spore germination"/>
    <property type="evidence" value="ECO:0007669"/>
    <property type="project" value="InterPro"/>
</dbReference>
<evidence type="ECO:0000313" key="4">
    <source>
        <dbReference type="Proteomes" id="UP000248646"/>
    </source>
</evidence>
<dbReference type="Proteomes" id="UP000248646">
    <property type="component" value="Unassembled WGS sequence"/>
</dbReference>
<protein>
    <submittedName>
        <fullName evidence="3">Spore germination protein</fullName>
    </submittedName>
</protein>
<sequence>MKKFAWIITAVAVIFIVYHFSVQEKNTRLENALAVQYSNQLTSSSEKLVKLSEAIDQTLIFTDKTALEQPLDDVWRLSSDIRASISALPLEEGTSTQWMNYLNRIGNGASQVRNGKVPLEDWQKSMTTARSNLITLSNEWAFNTKDQGKKDYLVRTFVNRKVNDKNDKSWKTLGDSVKAYTESDFPMTASETDQQKKKDLEHIRDSEVSENQIKERFIKFFPALKDATLHITESSKDAPYPFYHVEFHKGIRIGYADFTKRGGHLLSYLLERPFEETTISVERMKEKAKGYLKAFNYADTTIVDYRENNIAWHIANARVDNENDALVYADGIQLKIAKDNGELLGLNAMEYIQEENIPTQAVVPVDYHELFTSDFVVEEEKLAYVENDQLQQRLAFEVLTRNDSIGTYKIYIDTETHEILQSEKLP</sequence>
<dbReference type="RefSeq" id="WP_111438348.1">
    <property type="nucleotide sequence ID" value="NZ_QKZI01000001.1"/>
</dbReference>
<dbReference type="AlphaFoldDB" id="A0A2W7MK77"/>
<proteinExistence type="predicted"/>
<gene>
    <name evidence="3" type="ORF">C7437_101843</name>
</gene>
<dbReference type="InterPro" id="IPR048402">
    <property type="entry name" value="YpeB_N"/>
</dbReference>
<evidence type="ECO:0000313" key="3">
    <source>
        <dbReference type="EMBL" id="PZX07722.1"/>
    </source>
</evidence>
<dbReference type="Pfam" id="PF20769">
    <property type="entry name" value="YPEB_N"/>
    <property type="match status" value="1"/>
</dbReference>
<feature type="domain" description="Sporulation protein YpeB PepSY1 and PepSY2" evidence="1">
    <location>
        <begin position="168"/>
        <end position="354"/>
    </location>
</feature>
<dbReference type="Pfam" id="PF14620">
    <property type="entry name" value="YPEB_PepSY1-2"/>
    <property type="match status" value="1"/>
</dbReference>
<name>A0A2W7MK77_9BACI</name>
<comment type="caution">
    <text evidence="3">The sequence shown here is derived from an EMBL/GenBank/DDBJ whole genome shotgun (WGS) entry which is preliminary data.</text>
</comment>
<accession>A0A2W7MK77</accession>